<gene>
    <name evidence="3" type="ORF">D3272_18835</name>
</gene>
<feature type="signal peptide" evidence="2">
    <location>
        <begin position="1"/>
        <end position="30"/>
    </location>
</feature>
<dbReference type="AlphaFoldDB" id="A0A4Q2RAJ6"/>
<comment type="caution">
    <text evidence="3">The sequence shown here is derived from an EMBL/GenBank/DDBJ whole genome shotgun (WGS) entry which is preliminary data.</text>
</comment>
<evidence type="ECO:0000256" key="2">
    <source>
        <dbReference type="SAM" id="SignalP"/>
    </source>
</evidence>
<evidence type="ECO:0000256" key="1">
    <source>
        <dbReference type="ARBA" id="ARBA00022801"/>
    </source>
</evidence>
<keyword evidence="1" id="KW-0378">Hydrolase</keyword>
<evidence type="ECO:0000313" key="3">
    <source>
        <dbReference type="EMBL" id="RYB03117.1"/>
    </source>
</evidence>
<protein>
    <submittedName>
        <fullName evidence="3">Phosphoesterase</fullName>
    </submittedName>
</protein>
<organism evidence="3 4">
    <name type="scientific">Lichenibacterium ramalinae</name>
    <dbReference type="NCBI Taxonomy" id="2316527"/>
    <lineage>
        <taxon>Bacteria</taxon>
        <taxon>Pseudomonadati</taxon>
        <taxon>Pseudomonadota</taxon>
        <taxon>Alphaproteobacteria</taxon>
        <taxon>Hyphomicrobiales</taxon>
        <taxon>Lichenihabitantaceae</taxon>
        <taxon>Lichenibacterium</taxon>
    </lineage>
</organism>
<keyword evidence="4" id="KW-1185">Reference proteome</keyword>
<dbReference type="InterPro" id="IPR017850">
    <property type="entry name" value="Alkaline_phosphatase_core_sf"/>
</dbReference>
<dbReference type="Gene3D" id="3.40.720.10">
    <property type="entry name" value="Alkaline Phosphatase, subunit A"/>
    <property type="match status" value="2"/>
</dbReference>
<dbReference type="GO" id="GO:0042578">
    <property type="term" value="F:phosphoric ester hydrolase activity"/>
    <property type="evidence" value="ECO:0007669"/>
    <property type="project" value="UniProtKB-ARBA"/>
</dbReference>
<reference evidence="3 4" key="2">
    <citation type="submission" date="2019-02" db="EMBL/GenBank/DDBJ databases">
        <title>'Lichenibacterium ramalinii' gen. nov. sp. nov., 'Lichenibacterium minor' gen. nov. sp. nov.</title>
        <authorList>
            <person name="Pankratov T."/>
        </authorList>
    </citation>
    <scope>NUCLEOTIDE SEQUENCE [LARGE SCALE GENOMIC DNA]</scope>
    <source>
        <strain evidence="3 4">RmlP001</strain>
    </source>
</reference>
<keyword evidence="2" id="KW-0732">Signal</keyword>
<dbReference type="PANTHER" id="PTHR31956">
    <property type="entry name" value="NON-SPECIFIC PHOSPHOLIPASE C4-RELATED"/>
    <property type="match status" value="1"/>
</dbReference>
<dbReference type="PANTHER" id="PTHR31956:SF1">
    <property type="entry name" value="NON-SPECIFIC PHOSPHOLIPASE C1"/>
    <property type="match status" value="1"/>
</dbReference>
<dbReference type="EMBL" id="QYBC01000016">
    <property type="protein sequence ID" value="RYB03117.1"/>
    <property type="molecule type" value="Genomic_DNA"/>
</dbReference>
<reference evidence="3 4" key="1">
    <citation type="submission" date="2018-09" db="EMBL/GenBank/DDBJ databases">
        <authorList>
            <person name="Grouzdev D.S."/>
            <person name="Krutkina M.S."/>
        </authorList>
    </citation>
    <scope>NUCLEOTIDE SEQUENCE [LARGE SCALE GENOMIC DNA]</scope>
    <source>
        <strain evidence="3 4">RmlP001</strain>
    </source>
</reference>
<proteinExistence type="predicted"/>
<sequence length="617" mass="65806">MATRHRFGRRLAAASLQAIVAASAPGAAAAASTTTPIKHLVVIIGENQSFDHVFATYRAPSSDRVRNLLSEGIVDIQGRPGPNFPAGAQFSAVETGTFQLAPNGRMPYVHLPAETTGNLPQGSSDTAGPPFATASGALAYERQFYHGFAALLNPVDLTTGANALPKYVPDTRIANVTALPDGPFQLTGKTPYDFYTADPNHGFFSEWQEADCAVSHATAANPSGCLNDLFPWVEASRNANGIGSGGVALGFYNVARGDVPYFASLARQYTMSDNYHQPMRGPSSPNWMFFGTADELFYSDGQGNPATPSTSLVLNPDPRPGANNTPVNDGGNFVACADPAQPGVATIRAYLASLPYGPDPHCAPGAYYHVASRHPGFFADGTVDTAANALPRSSVPTLGERLSAKGISWAWFGGGYARYVADPSHTASPGYCDNCNPFQFSTAVMGTPGGRAHLRDAEDLLKDIRAGRLPAVSFVRPEDAPSGHPDSSKLSSFENYAKEYIQEIQAQPDLWKDTAILVTFDEGGGYWDSGYVQPIDFFGDGVRVPMIAVSPFSRGGHVGHVYADHASLVKFIEANWGLDPLSRRSRDNLPQPVTAGNPYVPVNPPAIGNLMDLFRFR</sequence>
<dbReference type="RefSeq" id="WP_129220756.1">
    <property type="nucleotide sequence ID" value="NZ_QYBC01000016.1"/>
</dbReference>
<feature type="chain" id="PRO_5020286940" evidence="2">
    <location>
        <begin position="31"/>
        <end position="617"/>
    </location>
</feature>
<dbReference type="InterPro" id="IPR007312">
    <property type="entry name" value="Phosphoesterase"/>
</dbReference>
<name>A0A4Q2RAJ6_9HYPH</name>
<accession>A0A4Q2RAJ6</accession>
<dbReference type="OrthoDB" id="9770871at2"/>
<dbReference type="Proteomes" id="UP000289411">
    <property type="component" value="Unassembled WGS sequence"/>
</dbReference>
<dbReference type="Pfam" id="PF04185">
    <property type="entry name" value="Phosphoesterase"/>
    <property type="match status" value="1"/>
</dbReference>
<evidence type="ECO:0000313" key="4">
    <source>
        <dbReference type="Proteomes" id="UP000289411"/>
    </source>
</evidence>